<dbReference type="SUPFAM" id="SSF51316">
    <property type="entry name" value="Mss4-like"/>
    <property type="match status" value="1"/>
</dbReference>
<dbReference type="Gene3D" id="3.90.1590.10">
    <property type="entry name" value="glutathione-dependent formaldehyde- activating enzyme (gfa)"/>
    <property type="match status" value="1"/>
</dbReference>
<evidence type="ECO:0000256" key="2">
    <source>
        <dbReference type="ARBA" id="ARBA00022723"/>
    </source>
</evidence>
<dbReference type="Pfam" id="PF04828">
    <property type="entry name" value="GFA"/>
    <property type="match status" value="1"/>
</dbReference>
<gene>
    <name evidence="6" type="ORF">BCV70DRAFT_201889</name>
</gene>
<evidence type="ECO:0000259" key="5">
    <source>
        <dbReference type="PROSITE" id="PS51891"/>
    </source>
</evidence>
<reference evidence="6 7" key="1">
    <citation type="journal article" date="2018" name="Mol. Biol. Evol.">
        <title>Broad Genomic Sampling Reveals a Smut Pathogenic Ancestry of the Fungal Clade Ustilaginomycotina.</title>
        <authorList>
            <person name="Kijpornyongpan T."/>
            <person name="Mondo S.J."/>
            <person name="Barry K."/>
            <person name="Sandor L."/>
            <person name="Lee J."/>
            <person name="Lipzen A."/>
            <person name="Pangilinan J."/>
            <person name="LaButti K."/>
            <person name="Hainaut M."/>
            <person name="Henrissat B."/>
            <person name="Grigoriev I.V."/>
            <person name="Spatafora J.W."/>
            <person name="Aime M.C."/>
        </authorList>
    </citation>
    <scope>NUCLEOTIDE SEQUENCE [LARGE SCALE GENOMIC DNA]</scope>
    <source>
        <strain evidence="6 7">MCA 3645</strain>
    </source>
</reference>
<keyword evidence="2" id="KW-0479">Metal-binding</keyword>
<sequence>MPLEGSCLCGSVQVSVSDSALPLTTAICRCTNCQQTAGSMYSLVSIVEQSQLTITGETKIYNDTTPDSGNTTQRYFCPACGSPIQTVGPSRPGKTVVKCGLFAKSLNKQFPKPAIEIFDKNTNAWESHVDGSKTFETRAQ</sequence>
<evidence type="ECO:0000313" key="7">
    <source>
        <dbReference type="Proteomes" id="UP000246740"/>
    </source>
</evidence>
<name>A0A317XMH1_9BASI</name>
<evidence type="ECO:0000256" key="1">
    <source>
        <dbReference type="ARBA" id="ARBA00005495"/>
    </source>
</evidence>
<evidence type="ECO:0000256" key="4">
    <source>
        <dbReference type="ARBA" id="ARBA00023239"/>
    </source>
</evidence>
<dbReference type="Proteomes" id="UP000246740">
    <property type="component" value="Unassembled WGS sequence"/>
</dbReference>
<dbReference type="GO" id="GO:0016846">
    <property type="term" value="F:carbon-sulfur lyase activity"/>
    <property type="evidence" value="ECO:0007669"/>
    <property type="project" value="InterPro"/>
</dbReference>
<dbReference type="PROSITE" id="PS51891">
    <property type="entry name" value="CENP_V_GFA"/>
    <property type="match status" value="1"/>
</dbReference>
<proteinExistence type="inferred from homology"/>
<dbReference type="PANTHER" id="PTHR33337:SF40">
    <property type="entry name" value="CENP-V_GFA DOMAIN-CONTAINING PROTEIN-RELATED"/>
    <property type="match status" value="1"/>
</dbReference>
<dbReference type="AlphaFoldDB" id="A0A317XMH1"/>
<evidence type="ECO:0000256" key="3">
    <source>
        <dbReference type="ARBA" id="ARBA00022833"/>
    </source>
</evidence>
<dbReference type="InParanoid" id="A0A317XMH1"/>
<dbReference type="STRING" id="1882483.A0A317XMH1"/>
<dbReference type="OrthoDB" id="428768at2759"/>
<dbReference type="EMBL" id="KZ819198">
    <property type="protein sequence ID" value="PWY98568.1"/>
    <property type="molecule type" value="Genomic_DNA"/>
</dbReference>
<keyword evidence="7" id="KW-1185">Reference proteome</keyword>
<keyword evidence="4" id="KW-0456">Lyase</keyword>
<dbReference type="PANTHER" id="PTHR33337">
    <property type="entry name" value="GFA DOMAIN-CONTAINING PROTEIN"/>
    <property type="match status" value="1"/>
</dbReference>
<dbReference type="InterPro" id="IPR006913">
    <property type="entry name" value="CENP-V/GFA"/>
</dbReference>
<protein>
    <recommendedName>
        <fullName evidence="5">CENP-V/GFA domain-containing protein</fullName>
    </recommendedName>
</protein>
<comment type="similarity">
    <text evidence="1">Belongs to the Gfa family.</text>
</comment>
<evidence type="ECO:0000313" key="6">
    <source>
        <dbReference type="EMBL" id="PWY98568.1"/>
    </source>
</evidence>
<accession>A0A317XMH1</accession>
<dbReference type="InterPro" id="IPR011057">
    <property type="entry name" value="Mss4-like_sf"/>
</dbReference>
<feature type="domain" description="CENP-V/GFA" evidence="5">
    <location>
        <begin position="3"/>
        <end position="126"/>
    </location>
</feature>
<keyword evidence="3" id="KW-0862">Zinc</keyword>
<organism evidence="6 7">
    <name type="scientific">Testicularia cyperi</name>
    <dbReference type="NCBI Taxonomy" id="1882483"/>
    <lineage>
        <taxon>Eukaryota</taxon>
        <taxon>Fungi</taxon>
        <taxon>Dikarya</taxon>
        <taxon>Basidiomycota</taxon>
        <taxon>Ustilaginomycotina</taxon>
        <taxon>Ustilaginomycetes</taxon>
        <taxon>Ustilaginales</taxon>
        <taxon>Anthracoideaceae</taxon>
        <taxon>Testicularia</taxon>
    </lineage>
</organism>
<dbReference type="GO" id="GO:0046872">
    <property type="term" value="F:metal ion binding"/>
    <property type="evidence" value="ECO:0007669"/>
    <property type="project" value="UniProtKB-KW"/>
</dbReference>